<evidence type="ECO:0000313" key="1">
    <source>
        <dbReference type="EMBL" id="NTY60333.1"/>
    </source>
</evidence>
<dbReference type="RefSeq" id="WP_174398171.1">
    <property type="nucleotide sequence ID" value="NZ_VBSB01000008.1"/>
</dbReference>
<dbReference type="EMBL" id="VBSB01000008">
    <property type="protein sequence ID" value="NTY60333.1"/>
    <property type="molecule type" value="Genomic_DNA"/>
</dbReference>
<sequence>MAVERLAEQISAMPGVQTIGHTFNDSPAQDMVNFSISVEVSDAIAGEQLAAITSRYLAELASGVFSGYHAELTVRRGWNVFTVDSGNRMIANTDQVVEQARDWVALRHEFPLATVELNATIVHPDGPLAVQEFGHSDVARVSLADPSDFARVADAVTVLSKNFARLAGMEWTITAGRLHPAEISSRRRYPSAAELDVWARLNVDQSIPHIDALRINWLTTSPVWFSEKTTRSHDVSAALALATRHLPIVAELSAPILYSASDQLSGHIGGRGYARGPVAVTVGGCTPRDPLIYSPIPDEQALIDRYAKCRG</sequence>
<keyword evidence="2" id="KW-1185">Reference proteome</keyword>
<gene>
    <name evidence="1" type="ORF">FEG63_12325</name>
</gene>
<comment type="caution">
    <text evidence="1">The sequence shown here is derived from an EMBL/GenBank/DDBJ whole genome shotgun (WGS) entry which is preliminary data.</text>
</comment>
<organism evidence="1 2">
    <name type="scientific">Mycolicibacterium sphagni</name>
    <dbReference type="NCBI Taxonomy" id="1786"/>
    <lineage>
        <taxon>Bacteria</taxon>
        <taxon>Bacillati</taxon>
        <taxon>Actinomycetota</taxon>
        <taxon>Actinomycetes</taxon>
        <taxon>Mycobacteriales</taxon>
        <taxon>Mycobacteriaceae</taxon>
        <taxon>Mycolicibacterium</taxon>
    </lineage>
</organism>
<name>A0ABX2JUQ4_9MYCO</name>
<dbReference type="Proteomes" id="UP000708347">
    <property type="component" value="Unassembled WGS sequence"/>
</dbReference>
<protein>
    <submittedName>
        <fullName evidence="1">Uncharacterized protein</fullName>
    </submittedName>
</protein>
<accession>A0ABX2JUQ4</accession>
<evidence type="ECO:0000313" key="2">
    <source>
        <dbReference type="Proteomes" id="UP000708347"/>
    </source>
</evidence>
<proteinExistence type="predicted"/>
<reference evidence="1 2" key="1">
    <citation type="submission" date="2019-05" db="EMBL/GenBank/DDBJ databases">
        <title>Mycolicibacterium sphagni ENV482 genome assembly.</title>
        <authorList>
            <person name="Chen W."/>
            <person name="Faulkner N.W."/>
            <person name="Hyman M.R."/>
        </authorList>
    </citation>
    <scope>NUCLEOTIDE SEQUENCE [LARGE SCALE GENOMIC DNA]</scope>
    <source>
        <strain evidence="1 2">ENV482</strain>
    </source>
</reference>